<accession>A0ACB8DX46</accession>
<keyword evidence="2" id="KW-1185">Reference proteome</keyword>
<comment type="caution">
    <text evidence="1">The sequence shown here is derived from an EMBL/GenBank/DDBJ whole genome shotgun (WGS) entry which is preliminary data.</text>
</comment>
<protein>
    <submittedName>
        <fullName evidence="1">Uncharacterized protein</fullName>
    </submittedName>
</protein>
<organism evidence="1 2">
    <name type="scientific">Dermacentor silvarum</name>
    <name type="common">Tick</name>
    <dbReference type="NCBI Taxonomy" id="543639"/>
    <lineage>
        <taxon>Eukaryota</taxon>
        <taxon>Metazoa</taxon>
        <taxon>Ecdysozoa</taxon>
        <taxon>Arthropoda</taxon>
        <taxon>Chelicerata</taxon>
        <taxon>Arachnida</taxon>
        <taxon>Acari</taxon>
        <taxon>Parasitiformes</taxon>
        <taxon>Ixodida</taxon>
        <taxon>Ixodoidea</taxon>
        <taxon>Ixodidae</taxon>
        <taxon>Rhipicephalinae</taxon>
        <taxon>Dermacentor</taxon>
    </lineage>
</organism>
<gene>
    <name evidence="1" type="ORF">HPB49_007186</name>
</gene>
<evidence type="ECO:0000313" key="1">
    <source>
        <dbReference type="EMBL" id="KAH7978866.1"/>
    </source>
</evidence>
<reference evidence="1" key="1">
    <citation type="submission" date="2020-05" db="EMBL/GenBank/DDBJ databases">
        <title>Large-scale comparative analyses of tick genomes elucidate their genetic diversity and vector capacities.</title>
        <authorList>
            <person name="Jia N."/>
            <person name="Wang J."/>
            <person name="Shi W."/>
            <person name="Du L."/>
            <person name="Sun Y."/>
            <person name="Zhan W."/>
            <person name="Jiang J."/>
            <person name="Wang Q."/>
            <person name="Zhang B."/>
            <person name="Ji P."/>
            <person name="Sakyi L.B."/>
            <person name="Cui X."/>
            <person name="Yuan T."/>
            <person name="Jiang B."/>
            <person name="Yang W."/>
            <person name="Lam T.T.-Y."/>
            <person name="Chang Q."/>
            <person name="Ding S."/>
            <person name="Wang X."/>
            <person name="Zhu J."/>
            <person name="Ruan X."/>
            <person name="Zhao L."/>
            <person name="Wei J."/>
            <person name="Que T."/>
            <person name="Du C."/>
            <person name="Cheng J."/>
            <person name="Dai P."/>
            <person name="Han X."/>
            <person name="Huang E."/>
            <person name="Gao Y."/>
            <person name="Liu J."/>
            <person name="Shao H."/>
            <person name="Ye R."/>
            <person name="Li L."/>
            <person name="Wei W."/>
            <person name="Wang X."/>
            <person name="Wang C."/>
            <person name="Yang T."/>
            <person name="Huo Q."/>
            <person name="Li W."/>
            <person name="Guo W."/>
            <person name="Chen H."/>
            <person name="Zhou L."/>
            <person name="Ni X."/>
            <person name="Tian J."/>
            <person name="Zhou Y."/>
            <person name="Sheng Y."/>
            <person name="Liu T."/>
            <person name="Pan Y."/>
            <person name="Xia L."/>
            <person name="Li J."/>
            <person name="Zhao F."/>
            <person name="Cao W."/>
        </authorList>
    </citation>
    <scope>NUCLEOTIDE SEQUENCE</scope>
    <source>
        <strain evidence="1">Dsil-2018</strain>
    </source>
</reference>
<name>A0ACB8DX46_DERSI</name>
<dbReference type="Proteomes" id="UP000821865">
    <property type="component" value="Chromosome 1"/>
</dbReference>
<sequence>MTQKGHFASGDSADVRPPDTRLLTRGVELHLRGWNLEQDLREAGSSSGAPPELSPIKRCCSGARPAKTARMQRKTTVVTLTAAAMPHRHRSYEDNFVNRQSQELARLSLTEERDEGEVEMASAEASATLPSRKATVIFAGGTVEADRFLLDNFATTAAATGDINDDKIVDISKVTSATENMEVEPPATAGRRRLKNCGRRSSAKPRGRVRKATGDTGAKRGPTRQARAAAEAFDATAAAAATPLRTGYGGRVKSETAEEVPLESVTAESESTIEQQADMYVSKIVPDPATVAYPEQGSVPAASCSDHAYDSCEEPPTPPPHRRHGGRTPRPTPVRRRRRGAVDGDERVVCKPQSGRWSSLLPLGTVVRRPSVKLVQLVAQAIHESPHRMLRVTHVYAALQNRYPYYRLQDKKGISSWKIPRGLPRLFLPTDDEGEQRDDEASTLWSGLHVNTEPPSKTTTALMPSVFRLQRDHDLLAPPEPQSPGGKRKLSTVQGSEFAPVTSAAQSEDDLVSVGSPPPSLPHIPSADLWKTESMNLVGWPAPGKTEKQALQQPSVSASAAPPSVWDGMYFQPLTAPPCSTTTTTPLTATMASQPTAAAMVEAVLDRPQKPWQLLSGEPLMQRELHEQQQEPPQQQQQLLNILQAPLQESQEEQQQEQELQLRLQTFGDVFMEHTTQQVGVLEDSLNLLEAGDEDEPLAPLPLLCSPAYVTMTSLTQRPLTTEPSTRAPTPPQQPPVIPGPSEPPQEQAGNLENILGGYGLLTADDE</sequence>
<evidence type="ECO:0000313" key="2">
    <source>
        <dbReference type="Proteomes" id="UP000821865"/>
    </source>
</evidence>
<dbReference type="EMBL" id="CM023470">
    <property type="protein sequence ID" value="KAH7978866.1"/>
    <property type="molecule type" value="Genomic_DNA"/>
</dbReference>
<proteinExistence type="predicted"/>